<dbReference type="Proteomes" id="UP001243496">
    <property type="component" value="Chromosome"/>
</dbReference>
<organism evidence="1 2">
    <name type="scientific">Anaerostipes hadrus</name>
    <dbReference type="NCBI Taxonomy" id="649756"/>
    <lineage>
        <taxon>Bacteria</taxon>
        <taxon>Bacillati</taxon>
        <taxon>Bacillota</taxon>
        <taxon>Clostridia</taxon>
        <taxon>Lachnospirales</taxon>
        <taxon>Lachnospiraceae</taxon>
        <taxon>Anaerostipes</taxon>
    </lineage>
</organism>
<evidence type="ECO:0000313" key="2">
    <source>
        <dbReference type="Proteomes" id="UP001243496"/>
    </source>
</evidence>
<name>A0AAQ3JJS0_ANAHA</name>
<dbReference type="RefSeq" id="WP_306858033.1">
    <property type="nucleotide sequence ID" value="NZ_CP132968.1"/>
</dbReference>
<reference evidence="1" key="1">
    <citation type="submission" date="2023-08" db="EMBL/GenBank/DDBJ databases">
        <title>Complete Genome Sequences of butyrate producing Anaerostipes hadrus strains BA1 and GIF7 isolated from the terminal ileum of a healthy lean male.</title>
        <authorList>
            <person name="Low A."/>
            <person name="Sheludchenko M."/>
            <person name="Cheng H.E."/>
            <person name="Koh X.Q."/>
            <person name="Lee J."/>
        </authorList>
    </citation>
    <scope>NUCLEOTIDE SEQUENCE</scope>
    <source>
        <strain evidence="1">BA1</strain>
    </source>
</reference>
<dbReference type="Pfam" id="PF14196">
    <property type="entry name" value="ATC_hydrolase"/>
    <property type="match status" value="1"/>
</dbReference>
<gene>
    <name evidence="1" type="ORF">RBI15_05445</name>
</gene>
<dbReference type="InterPro" id="IPR026002">
    <property type="entry name" value="ATC_hydrolase-like"/>
</dbReference>
<proteinExistence type="predicted"/>
<dbReference type="GO" id="GO:0016787">
    <property type="term" value="F:hydrolase activity"/>
    <property type="evidence" value="ECO:0007669"/>
    <property type="project" value="UniProtKB-KW"/>
</dbReference>
<accession>A0AAQ3JJS0</accession>
<keyword evidence="1" id="KW-0378">Hydrolase</keyword>
<dbReference type="EMBL" id="CP132968">
    <property type="protein sequence ID" value="WMD17533.1"/>
    <property type="molecule type" value="Genomic_DNA"/>
</dbReference>
<dbReference type="AlphaFoldDB" id="A0AAQ3JJS0"/>
<dbReference type="GeneID" id="92740827"/>
<protein>
    <submittedName>
        <fullName evidence="1">L-2-amino-thiazoline-4-carboxylic acid hydrolase</fullName>
    </submittedName>
</protein>
<evidence type="ECO:0000313" key="1">
    <source>
        <dbReference type="EMBL" id="WMD17533.1"/>
    </source>
</evidence>
<sequence length="147" mass="17009">MEELQEFVTNLFMSGFKRLGKVINLNRSFDMRLINKVFQMVGKKDRKQYAQYPACFYNVSEPYDKKNHAARYHFTQCPNAEFAKKHNLMHTLPLFCNSDYWGISQLNGTLISCGTCGNSDKCDYCVVGSENPMAKEYEIVKDEDGFL</sequence>